<proteinExistence type="predicted"/>
<keyword evidence="2" id="KW-1185">Reference proteome</keyword>
<name>A0ABP1QF95_9HEXA</name>
<sequence length="100" mass="11273">MTKDFNQIPKVLKAMIYMDVIREMCSRLHCEGQQLISTTGNIYTLYIPAGIPAKKIGFLGLGGTREKSCGSGSRLEVVVEQLQRYPSRLCLAAKIQRYLY</sequence>
<comment type="caution">
    <text evidence="1">The sequence shown here is derived from an EMBL/GenBank/DDBJ whole genome shotgun (WGS) entry which is preliminary data.</text>
</comment>
<evidence type="ECO:0008006" key="3">
    <source>
        <dbReference type="Google" id="ProtNLM"/>
    </source>
</evidence>
<evidence type="ECO:0000313" key="1">
    <source>
        <dbReference type="EMBL" id="CAL8098689.1"/>
    </source>
</evidence>
<gene>
    <name evidence="1" type="ORF">ODALV1_LOCUS10024</name>
</gene>
<dbReference type="EMBL" id="CAXLJM020000030">
    <property type="protein sequence ID" value="CAL8098689.1"/>
    <property type="molecule type" value="Genomic_DNA"/>
</dbReference>
<organism evidence="1 2">
    <name type="scientific">Orchesella dallaii</name>
    <dbReference type="NCBI Taxonomy" id="48710"/>
    <lineage>
        <taxon>Eukaryota</taxon>
        <taxon>Metazoa</taxon>
        <taxon>Ecdysozoa</taxon>
        <taxon>Arthropoda</taxon>
        <taxon>Hexapoda</taxon>
        <taxon>Collembola</taxon>
        <taxon>Entomobryomorpha</taxon>
        <taxon>Entomobryoidea</taxon>
        <taxon>Orchesellidae</taxon>
        <taxon>Orchesellinae</taxon>
        <taxon>Orchesella</taxon>
    </lineage>
</organism>
<accession>A0ABP1QF95</accession>
<evidence type="ECO:0000313" key="2">
    <source>
        <dbReference type="Proteomes" id="UP001642540"/>
    </source>
</evidence>
<dbReference type="Proteomes" id="UP001642540">
    <property type="component" value="Unassembled WGS sequence"/>
</dbReference>
<protein>
    <recommendedName>
        <fullName evidence="3">Cytosol aminopeptidase</fullName>
    </recommendedName>
</protein>
<reference evidence="1 2" key="1">
    <citation type="submission" date="2024-08" db="EMBL/GenBank/DDBJ databases">
        <authorList>
            <person name="Cucini C."/>
            <person name="Frati F."/>
        </authorList>
    </citation>
    <scope>NUCLEOTIDE SEQUENCE [LARGE SCALE GENOMIC DNA]</scope>
</reference>